<protein>
    <submittedName>
        <fullName evidence="2">Uncharacterized protein</fullName>
    </submittedName>
</protein>
<feature type="compositionally biased region" description="Low complexity" evidence="1">
    <location>
        <begin position="222"/>
        <end position="232"/>
    </location>
</feature>
<feature type="compositionally biased region" description="Polar residues" evidence="1">
    <location>
        <begin position="467"/>
        <end position="486"/>
    </location>
</feature>
<feature type="compositionally biased region" description="Polar residues" evidence="1">
    <location>
        <begin position="181"/>
        <end position="203"/>
    </location>
</feature>
<feature type="compositionally biased region" description="Polar residues" evidence="1">
    <location>
        <begin position="404"/>
        <end position="415"/>
    </location>
</feature>
<reference evidence="2 3" key="1">
    <citation type="journal article" date="2020" name="ISME J.">
        <title>Uncovering the hidden diversity of litter-decomposition mechanisms in mushroom-forming fungi.</title>
        <authorList>
            <person name="Floudas D."/>
            <person name="Bentzer J."/>
            <person name="Ahren D."/>
            <person name="Johansson T."/>
            <person name="Persson P."/>
            <person name="Tunlid A."/>
        </authorList>
    </citation>
    <scope>NUCLEOTIDE SEQUENCE [LARGE SCALE GENOMIC DNA]</scope>
    <source>
        <strain evidence="2 3">CBS 291.85</strain>
    </source>
</reference>
<dbReference type="EMBL" id="JAACJM010000043">
    <property type="protein sequence ID" value="KAF5360319.1"/>
    <property type="molecule type" value="Genomic_DNA"/>
</dbReference>
<feature type="compositionally biased region" description="Pro residues" evidence="1">
    <location>
        <begin position="892"/>
        <end position="908"/>
    </location>
</feature>
<feature type="compositionally biased region" description="Low complexity" evidence="1">
    <location>
        <begin position="132"/>
        <end position="152"/>
    </location>
</feature>
<gene>
    <name evidence="2" type="ORF">D9758_009121</name>
</gene>
<feature type="compositionally biased region" description="Pro residues" evidence="1">
    <location>
        <begin position="369"/>
        <end position="379"/>
    </location>
</feature>
<feature type="compositionally biased region" description="Basic and acidic residues" evidence="1">
    <location>
        <begin position="326"/>
        <end position="335"/>
    </location>
</feature>
<feature type="compositionally biased region" description="Low complexity" evidence="1">
    <location>
        <begin position="574"/>
        <end position="584"/>
    </location>
</feature>
<feature type="region of interest" description="Disordered" evidence="1">
    <location>
        <begin position="888"/>
        <end position="928"/>
    </location>
</feature>
<feature type="compositionally biased region" description="Low complexity" evidence="1">
    <location>
        <begin position="537"/>
        <end position="557"/>
    </location>
</feature>
<evidence type="ECO:0000313" key="3">
    <source>
        <dbReference type="Proteomes" id="UP000559256"/>
    </source>
</evidence>
<feature type="compositionally biased region" description="Basic and acidic residues" evidence="1">
    <location>
        <begin position="80"/>
        <end position="91"/>
    </location>
</feature>
<proteinExistence type="predicted"/>
<feature type="region of interest" description="Disordered" evidence="1">
    <location>
        <begin position="62"/>
        <end position="415"/>
    </location>
</feature>
<feature type="compositionally biased region" description="Basic and acidic residues" evidence="1">
    <location>
        <begin position="790"/>
        <end position="803"/>
    </location>
</feature>
<feature type="compositionally biased region" description="Polar residues" evidence="1">
    <location>
        <begin position="669"/>
        <end position="711"/>
    </location>
</feature>
<name>A0A8H5G8I6_9AGAR</name>
<feature type="compositionally biased region" description="Polar residues" evidence="1">
    <location>
        <begin position="302"/>
        <end position="325"/>
    </location>
</feature>
<accession>A0A8H5G8I6</accession>
<feature type="compositionally biased region" description="Polar residues" evidence="1">
    <location>
        <begin position="250"/>
        <end position="267"/>
    </location>
</feature>
<dbReference type="OrthoDB" id="3365519at2759"/>
<feature type="region of interest" description="Disordered" evidence="1">
    <location>
        <begin position="432"/>
        <end position="611"/>
    </location>
</feature>
<evidence type="ECO:0000256" key="1">
    <source>
        <dbReference type="SAM" id="MobiDB-lite"/>
    </source>
</evidence>
<dbReference type="Proteomes" id="UP000559256">
    <property type="component" value="Unassembled WGS sequence"/>
</dbReference>
<feature type="compositionally biased region" description="Low complexity" evidence="1">
    <location>
        <begin position="1107"/>
        <end position="1129"/>
    </location>
</feature>
<feature type="compositionally biased region" description="Low complexity" evidence="1">
    <location>
        <begin position="109"/>
        <end position="123"/>
    </location>
</feature>
<feature type="compositionally biased region" description="Polar residues" evidence="1">
    <location>
        <begin position="1143"/>
        <end position="1160"/>
    </location>
</feature>
<keyword evidence="3" id="KW-1185">Reference proteome</keyword>
<feature type="region of interest" description="Disordered" evidence="1">
    <location>
        <begin position="1"/>
        <end position="28"/>
    </location>
</feature>
<comment type="caution">
    <text evidence="2">The sequence shown here is derived from an EMBL/GenBank/DDBJ whole genome shotgun (WGS) entry which is preliminary data.</text>
</comment>
<feature type="region of interest" description="Disordered" evidence="1">
    <location>
        <begin position="627"/>
        <end position="734"/>
    </location>
</feature>
<feature type="region of interest" description="Disordered" evidence="1">
    <location>
        <begin position="759"/>
        <end position="844"/>
    </location>
</feature>
<feature type="compositionally biased region" description="Low complexity" evidence="1">
    <location>
        <begin position="593"/>
        <end position="609"/>
    </location>
</feature>
<sequence>MAGIFRKKKKNDDLPQPPNPAITETSNNAAYESPIYARFASNKPPSPQKVVVSGPMMLSARRESFSKPAASAPHSVSQSARREERDPRAEKTLPALDSSQQRALGAVFSDSTSSPASTRSPSNSRDKPLAPVPSAFSPPSSMQRLPSLSSQPPSSPSAKRALPMDKPLPRPDNTEDILSSRPPQSQLPVSRRISSAGSVTRSAGQEPIERSISRTNNNVPIATTSASASSSAHNEFTTPKSRPSYRRPNPDQTPSTSHDVYTNQNKPVRSVQGKDVYSSANRSPVELPLEDTTLFSGPIRNPSASLQTSFSQQLQPSLTNRSLSQHSDRHPDKDTNMGAVNSALAHSSSKRIKDLPNTMASSPTSVIPVLPPSQLPPPTQFQQLPDWTSPNPNPNPNPNPAQVHHNTSISRTNSPMSRKPLIFAAMMVEQQPESSQLQVSGYMHGHEQRSGPGQMQNVYPSPPPEHASTSYHSKRQTLTGPPTSFNHPDAAALDKQSRRKSLTKPMPALPQQNQTQNSRRPDSMVTAPLQMGYMDPNINVNPHIHQNQNQHQQPHQRNVLHSHYKPTPAPPPQSFQQQQQQLPQAHRNPSLTQGPPSSQNSRSQSQTQPMTQADANMMSMVNGRRMSGVDAGYQSGPNGVPANANPNPNPNPNANHLNTGKPHRVLTKQRLSTSAKQRPVTPTKQRPVTPTKQRPVTPNKQQRPVTPNKPVTPNAGPITPVSQANGNMGNRDRDYVGRSVAIPLEDDPFARVEGVRMLKPISNDGPPLPAKDLEGEALGSKDGLSSSASLRERKPSLRDELSSRDGMPSDAKSSLHEYDPSSSQAVLNDGMNGQVGEDWDTWAKAQTDVEDAKILTHEPVTVSSAPEETPVVALALEPEPAPALVEERRNVTPPPLPSDGVPDTPPTPEDYRNARSRRRGGALEKPPAKIEDVKVREDRPAEPFPLVLLVSDPNLLETLLAYLSFFDWCNLTSLTKKIRSTLLETDSLRENILERFLRTVGYTRWVWSEKEPLALSLTDLHDYMRGVSLPTHEYPRIADLYLQQRNIHPNQRDPDIATSVRQVTSATRAYNRVLLRLRAQAEKEPNTLSSSSRSSPPLPGRTGGDASPRYPGSSRPSSRAPSPTQSSYSHHGHILRGRESHSQMRQAQAPSAQNQPRSFNSPLFRLRRAPLLRVFVPSPDGDWLSDASVLECEAELKRAGLLKLMRLGDVVWDMAVGDEGNIGRLVWDGKYLIDLDYTYSTIGDLPKYVPALAFPPSYFHRVIRTGPSVNNPVTRIDVSPWGNEIAANLQLVQDRVRTETPQVRPPGTSRSQSRTTGGGQIPIPNSNGLFVDSGWFGTIVVETEGTNESLADLQDRCGPGIFPPRVRPSTAGLKTPQAMAKEQDAKSVFRILRERSRPGEIWIRAVSPKEQLT</sequence>
<evidence type="ECO:0000313" key="2">
    <source>
        <dbReference type="EMBL" id="KAF5360319.1"/>
    </source>
</evidence>
<organism evidence="2 3">
    <name type="scientific">Tetrapyrgos nigripes</name>
    <dbReference type="NCBI Taxonomy" id="182062"/>
    <lineage>
        <taxon>Eukaryota</taxon>
        <taxon>Fungi</taxon>
        <taxon>Dikarya</taxon>
        <taxon>Basidiomycota</taxon>
        <taxon>Agaricomycotina</taxon>
        <taxon>Agaricomycetes</taxon>
        <taxon>Agaricomycetidae</taxon>
        <taxon>Agaricales</taxon>
        <taxon>Marasmiineae</taxon>
        <taxon>Marasmiaceae</taxon>
        <taxon>Tetrapyrgos</taxon>
    </lineage>
</organism>
<feature type="region of interest" description="Disordered" evidence="1">
    <location>
        <begin position="1297"/>
        <end position="1324"/>
    </location>
</feature>
<feature type="region of interest" description="Disordered" evidence="1">
    <location>
        <begin position="1081"/>
        <end position="1160"/>
    </location>
</feature>